<dbReference type="EMBL" id="CANTFL010000188">
    <property type="protein sequence ID" value="CAI5717816.1"/>
    <property type="molecule type" value="Genomic_DNA"/>
</dbReference>
<reference evidence="1" key="1">
    <citation type="submission" date="2022-12" db="EMBL/GenBank/DDBJ databases">
        <authorList>
            <person name="Webb A."/>
        </authorList>
    </citation>
    <scope>NUCLEOTIDE SEQUENCE</scope>
    <source>
        <strain evidence="1">Hp1</strain>
    </source>
</reference>
<proteinExistence type="predicted"/>
<dbReference type="Proteomes" id="UP001162031">
    <property type="component" value="Unassembled WGS sequence"/>
</dbReference>
<evidence type="ECO:0008006" key="3">
    <source>
        <dbReference type="Google" id="ProtNLM"/>
    </source>
</evidence>
<name>A0AAV0TAJ7_HYABA</name>
<evidence type="ECO:0000313" key="2">
    <source>
        <dbReference type="Proteomes" id="UP001162031"/>
    </source>
</evidence>
<dbReference type="AlphaFoldDB" id="A0AAV0TAJ7"/>
<protein>
    <recommendedName>
        <fullName evidence="3">RxLR effector candidate protein</fullName>
    </recommendedName>
</protein>
<gene>
    <name evidence="1" type="ORF">HBR001_LOCUS1892</name>
</gene>
<sequence length="415" mass="47691">MPAPFKPVLVRPDNFLDDDFDRNDEERVRPPLTSLQPRLQHLSRYVHAANENWSLQLLSRLKDLSKYVHTTDSTSGRQLFPRLENLSKYVLAADSTLSRQLHPQDIIKNLGLSASLDKEQDGERLLVWFACVMVYRRRGNHYGDKDIIDNLATDANKGNFARLLHHFRGHPAMISFTDNLQRELATKYPDTLDTIIHLWLDSGLKPDEVFPLLPIAAIAPFTLNDKTIHLTIIENLSIWMHYVGEFRARYGVYSDKDVVMVLVKNRGEDETMAFLHGIRGIVYFKVYSTSLMEALVSTYPRTIPKIVTIWLKSNISPFEVYKMMPIAAVKEIGFGSDIIAAAIAFKWFLGYVRIFRATRNNEFSIHSVVGLLLKGSRTKLGVTNVLKQIGKDKKWKGFIKEVLEAMEDSRWYNKH</sequence>
<keyword evidence="2" id="KW-1185">Reference proteome</keyword>
<organism evidence="1 2">
    <name type="scientific">Hyaloperonospora brassicae</name>
    <name type="common">Brassica downy mildew</name>
    <name type="synonym">Peronospora brassicae</name>
    <dbReference type="NCBI Taxonomy" id="162125"/>
    <lineage>
        <taxon>Eukaryota</taxon>
        <taxon>Sar</taxon>
        <taxon>Stramenopiles</taxon>
        <taxon>Oomycota</taxon>
        <taxon>Peronosporomycetes</taxon>
        <taxon>Peronosporales</taxon>
        <taxon>Peronosporaceae</taxon>
        <taxon>Hyaloperonospora</taxon>
    </lineage>
</organism>
<accession>A0AAV0TAJ7</accession>
<comment type="caution">
    <text evidence="1">The sequence shown here is derived from an EMBL/GenBank/DDBJ whole genome shotgun (WGS) entry which is preliminary data.</text>
</comment>
<evidence type="ECO:0000313" key="1">
    <source>
        <dbReference type="EMBL" id="CAI5717816.1"/>
    </source>
</evidence>